<dbReference type="EnsemblPlants" id="OB12G23360.1">
    <property type="protein sequence ID" value="OB12G23360.1"/>
    <property type="gene ID" value="OB12G23360"/>
</dbReference>
<sequence>GGGGGDMPTSRRTCTGNVTVGWKLSRRTASSGDGEGKKKSTHRTQDAGMTSGRRHLPAARSTAIDPCKCKPSICETARRRPPITARRARAVAY</sequence>
<reference evidence="2" key="1">
    <citation type="journal article" date="2013" name="Nat. Commun.">
        <title>Whole-genome sequencing of Oryza brachyantha reveals mechanisms underlying Oryza genome evolution.</title>
        <authorList>
            <person name="Chen J."/>
            <person name="Huang Q."/>
            <person name="Gao D."/>
            <person name="Wang J."/>
            <person name="Lang Y."/>
            <person name="Liu T."/>
            <person name="Li B."/>
            <person name="Bai Z."/>
            <person name="Luis Goicoechea J."/>
            <person name="Liang C."/>
            <person name="Chen C."/>
            <person name="Zhang W."/>
            <person name="Sun S."/>
            <person name="Liao Y."/>
            <person name="Zhang X."/>
            <person name="Yang L."/>
            <person name="Song C."/>
            <person name="Wang M."/>
            <person name="Shi J."/>
            <person name="Liu G."/>
            <person name="Liu J."/>
            <person name="Zhou H."/>
            <person name="Zhou W."/>
            <person name="Yu Q."/>
            <person name="An N."/>
            <person name="Chen Y."/>
            <person name="Cai Q."/>
            <person name="Wang B."/>
            <person name="Liu B."/>
            <person name="Min J."/>
            <person name="Huang Y."/>
            <person name="Wu H."/>
            <person name="Li Z."/>
            <person name="Zhang Y."/>
            <person name="Yin Y."/>
            <person name="Song W."/>
            <person name="Jiang J."/>
            <person name="Jackson S.A."/>
            <person name="Wing R.A."/>
            <person name="Wang J."/>
            <person name="Chen M."/>
        </authorList>
    </citation>
    <scope>NUCLEOTIDE SEQUENCE [LARGE SCALE GENOMIC DNA]</scope>
    <source>
        <strain evidence="2">cv. IRGC 101232</strain>
    </source>
</reference>
<accession>J3NEC8</accession>
<dbReference type="Gramene" id="OB12G23360.1">
    <property type="protein sequence ID" value="OB12G23360.1"/>
    <property type="gene ID" value="OB12G23360"/>
</dbReference>
<reference evidence="2" key="2">
    <citation type="submission" date="2013-04" db="UniProtKB">
        <authorList>
            <consortium name="EnsemblPlants"/>
        </authorList>
    </citation>
    <scope>IDENTIFICATION</scope>
</reference>
<proteinExistence type="predicted"/>
<feature type="region of interest" description="Disordered" evidence="1">
    <location>
        <begin position="23"/>
        <end position="63"/>
    </location>
</feature>
<organism evidence="2">
    <name type="scientific">Oryza brachyantha</name>
    <name type="common">malo sina</name>
    <dbReference type="NCBI Taxonomy" id="4533"/>
    <lineage>
        <taxon>Eukaryota</taxon>
        <taxon>Viridiplantae</taxon>
        <taxon>Streptophyta</taxon>
        <taxon>Embryophyta</taxon>
        <taxon>Tracheophyta</taxon>
        <taxon>Spermatophyta</taxon>
        <taxon>Magnoliopsida</taxon>
        <taxon>Liliopsida</taxon>
        <taxon>Poales</taxon>
        <taxon>Poaceae</taxon>
        <taxon>BOP clade</taxon>
        <taxon>Oryzoideae</taxon>
        <taxon>Oryzeae</taxon>
        <taxon>Oryzinae</taxon>
        <taxon>Oryza</taxon>
    </lineage>
</organism>
<dbReference type="AlphaFoldDB" id="J3NEC8"/>
<evidence type="ECO:0000313" key="2">
    <source>
        <dbReference type="EnsemblPlants" id="OB12G23360.1"/>
    </source>
</evidence>
<dbReference type="HOGENOM" id="CLU_2405878_0_0_1"/>
<keyword evidence="3" id="KW-1185">Reference proteome</keyword>
<protein>
    <submittedName>
        <fullName evidence="2">Uncharacterized protein</fullName>
    </submittedName>
</protein>
<evidence type="ECO:0000313" key="3">
    <source>
        <dbReference type="Proteomes" id="UP000006038"/>
    </source>
</evidence>
<dbReference type="Proteomes" id="UP000006038">
    <property type="component" value="Chromosome 12"/>
</dbReference>
<evidence type="ECO:0000256" key="1">
    <source>
        <dbReference type="SAM" id="MobiDB-lite"/>
    </source>
</evidence>
<name>J3NEC8_ORYBR</name>